<dbReference type="EMBL" id="MLYV02000514">
    <property type="protein sequence ID" value="PSR87361.1"/>
    <property type="molecule type" value="Genomic_DNA"/>
</dbReference>
<evidence type="ECO:0000313" key="1">
    <source>
        <dbReference type="EMBL" id="PSR87361.1"/>
    </source>
</evidence>
<proteinExistence type="predicted"/>
<dbReference type="GO" id="GO:0004867">
    <property type="term" value="F:serine-type endopeptidase inhibitor activity"/>
    <property type="evidence" value="ECO:0007669"/>
    <property type="project" value="InterPro"/>
</dbReference>
<gene>
    <name evidence="1" type="ORF">PHLCEN_2v5178</name>
</gene>
<accession>A0A2R6P8X9</accession>
<keyword evidence="2" id="KW-1185">Reference proteome</keyword>
<sequence length="151" mass="16988">MSLKEGNYIIRNRAQGQFIGRNLAEDLSLLPKKVINLPHGVQAPVWTVLPVNDSDNKYRFKIGGSYVAEIDHLLFAVLLEEPLPTEWRVTPSERDGPNAYIIEKVDRSAGWVLPEGDPYTQLAVQLLIVGQSDPPFIPPTQLFEIIPFPEE</sequence>
<dbReference type="OrthoDB" id="2794653at2759"/>
<dbReference type="STRING" id="98765.A0A2R6P8X9"/>
<reference evidence="1 2" key="1">
    <citation type="submission" date="2018-02" db="EMBL/GenBank/DDBJ databases">
        <title>Genome sequence of the basidiomycete white-rot fungus Phlebia centrifuga.</title>
        <authorList>
            <person name="Granchi Z."/>
            <person name="Peng M."/>
            <person name="de Vries R.P."/>
            <person name="Hilden K."/>
            <person name="Makela M.R."/>
            <person name="Grigoriev I."/>
            <person name="Riley R."/>
        </authorList>
    </citation>
    <scope>NUCLEOTIDE SEQUENCE [LARGE SCALE GENOMIC DNA]</scope>
    <source>
        <strain evidence="1 2">FBCC195</strain>
    </source>
</reference>
<dbReference type="InterPro" id="IPR031755">
    <property type="entry name" value="Inhibitor_I66"/>
</dbReference>
<dbReference type="Gene3D" id="2.80.10.50">
    <property type="match status" value="1"/>
</dbReference>
<evidence type="ECO:0000313" key="2">
    <source>
        <dbReference type="Proteomes" id="UP000186601"/>
    </source>
</evidence>
<protein>
    <submittedName>
        <fullName evidence="1">Uncharacterized protein</fullName>
    </submittedName>
</protein>
<name>A0A2R6P8X9_9APHY</name>
<comment type="caution">
    <text evidence="1">The sequence shown here is derived from an EMBL/GenBank/DDBJ whole genome shotgun (WGS) entry which is preliminary data.</text>
</comment>
<dbReference type="Pfam" id="PF16850">
    <property type="entry name" value="Inhibitor_I66"/>
    <property type="match status" value="1"/>
</dbReference>
<dbReference type="CDD" id="cd23428">
    <property type="entry name" value="beta-trefoil_Ricin_SPI"/>
    <property type="match status" value="1"/>
</dbReference>
<dbReference type="Proteomes" id="UP000186601">
    <property type="component" value="Unassembled WGS sequence"/>
</dbReference>
<dbReference type="AlphaFoldDB" id="A0A2R6P8X9"/>
<organism evidence="1 2">
    <name type="scientific">Hermanssonia centrifuga</name>
    <dbReference type="NCBI Taxonomy" id="98765"/>
    <lineage>
        <taxon>Eukaryota</taxon>
        <taxon>Fungi</taxon>
        <taxon>Dikarya</taxon>
        <taxon>Basidiomycota</taxon>
        <taxon>Agaricomycotina</taxon>
        <taxon>Agaricomycetes</taxon>
        <taxon>Polyporales</taxon>
        <taxon>Meruliaceae</taxon>
        <taxon>Hermanssonia</taxon>
    </lineage>
</organism>